<accession>A0AAV3X8I2</accession>
<sequence>MKSIANLIACLILAVWAMAIAIFSVQNATPVSLKLLGFESIQMPVGVVLAVSAGIGVMLGAIALPVFSRSHRQLEDAE</sequence>
<evidence type="ECO:0000256" key="2">
    <source>
        <dbReference type="ARBA" id="ARBA00022692"/>
    </source>
</evidence>
<name>A0AAV3X8I2_9CYAN</name>
<keyword evidence="2 5" id="KW-0812">Transmembrane</keyword>
<evidence type="ECO:0000256" key="4">
    <source>
        <dbReference type="ARBA" id="ARBA00023136"/>
    </source>
</evidence>
<evidence type="ECO:0000256" key="5">
    <source>
        <dbReference type="SAM" id="Phobius"/>
    </source>
</evidence>
<evidence type="ECO:0000256" key="1">
    <source>
        <dbReference type="ARBA" id="ARBA00022475"/>
    </source>
</evidence>
<reference evidence="7" key="1">
    <citation type="submission" date="2019-10" db="EMBL/GenBank/DDBJ databases">
        <title>Draft genome sequece of Microseira wollei NIES-4236.</title>
        <authorList>
            <person name="Yamaguchi H."/>
            <person name="Suzuki S."/>
            <person name="Kawachi M."/>
        </authorList>
    </citation>
    <scope>NUCLEOTIDE SEQUENCE</scope>
    <source>
        <strain evidence="7">NIES-4236</strain>
    </source>
</reference>
<dbReference type="Pfam" id="PF06305">
    <property type="entry name" value="LapA_dom"/>
    <property type="match status" value="1"/>
</dbReference>
<dbReference type="EMBL" id="BLAY01000059">
    <property type="protein sequence ID" value="GET39122.1"/>
    <property type="molecule type" value="Genomic_DNA"/>
</dbReference>
<evidence type="ECO:0000313" key="7">
    <source>
        <dbReference type="EMBL" id="GET39122.1"/>
    </source>
</evidence>
<keyword evidence="3 5" id="KW-1133">Transmembrane helix</keyword>
<dbReference type="AlphaFoldDB" id="A0AAV3X8I2"/>
<keyword evidence="1" id="KW-1003">Cell membrane</keyword>
<dbReference type="RefSeq" id="WP_226584112.1">
    <property type="nucleotide sequence ID" value="NZ_BLAY01000059.1"/>
</dbReference>
<dbReference type="Proteomes" id="UP001050975">
    <property type="component" value="Unassembled WGS sequence"/>
</dbReference>
<proteinExistence type="predicted"/>
<keyword evidence="4 5" id="KW-0472">Membrane</keyword>
<feature type="transmembrane region" description="Helical" evidence="5">
    <location>
        <begin position="7"/>
        <end position="25"/>
    </location>
</feature>
<comment type="caution">
    <text evidence="7">The sequence shown here is derived from an EMBL/GenBank/DDBJ whole genome shotgun (WGS) entry which is preliminary data.</text>
</comment>
<feature type="transmembrane region" description="Helical" evidence="5">
    <location>
        <begin position="45"/>
        <end position="67"/>
    </location>
</feature>
<dbReference type="GO" id="GO:0005886">
    <property type="term" value="C:plasma membrane"/>
    <property type="evidence" value="ECO:0007669"/>
    <property type="project" value="InterPro"/>
</dbReference>
<evidence type="ECO:0000256" key="3">
    <source>
        <dbReference type="ARBA" id="ARBA00022989"/>
    </source>
</evidence>
<evidence type="ECO:0000259" key="6">
    <source>
        <dbReference type="Pfam" id="PF06305"/>
    </source>
</evidence>
<organism evidence="7 8">
    <name type="scientific">Microseira wollei NIES-4236</name>
    <dbReference type="NCBI Taxonomy" id="2530354"/>
    <lineage>
        <taxon>Bacteria</taxon>
        <taxon>Bacillati</taxon>
        <taxon>Cyanobacteriota</taxon>
        <taxon>Cyanophyceae</taxon>
        <taxon>Oscillatoriophycideae</taxon>
        <taxon>Aerosakkonematales</taxon>
        <taxon>Aerosakkonemataceae</taxon>
        <taxon>Microseira</taxon>
    </lineage>
</organism>
<dbReference type="InterPro" id="IPR010445">
    <property type="entry name" value="LapA_dom"/>
</dbReference>
<keyword evidence="8" id="KW-1185">Reference proteome</keyword>
<feature type="domain" description="Lipopolysaccharide assembly protein A" evidence="6">
    <location>
        <begin position="26"/>
        <end position="64"/>
    </location>
</feature>
<evidence type="ECO:0000313" key="8">
    <source>
        <dbReference type="Proteomes" id="UP001050975"/>
    </source>
</evidence>
<protein>
    <recommendedName>
        <fullName evidence="6">Lipopolysaccharide assembly protein A domain-containing protein</fullName>
    </recommendedName>
</protein>
<gene>
    <name evidence="7" type="ORF">MiSe_38860</name>
</gene>